<accession>A0A1B1FFN2</accession>
<dbReference type="InterPro" id="IPR009079">
    <property type="entry name" value="4_helix_cytokine-like_core"/>
</dbReference>
<dbReference type="Gene3D" id="1.20.1250.10">
    <property type="match status" value="1"/>
</dbReference>
<reference evidence="2" key="1">
    <citation type="journal article" date="2016" name="Sci. Rep.">
        <title>Expansion of amphibian intronless interferons revises the paradigm for interferon evolution and functional diversity.</title>
        <authorList>
            <person name="Sang Y."/>
            <person name="Liu Q."/>
            <person name="Lee J."/>
            <person name="Ma W."/>
            <person name="McVey D.S."/>
            <person name="Blecha F."/>
        </authorList>
    </citation>
    <scope>NUCLEOTIDE SEQUENCE</scope>
    <source>
        <strain evidence="2">Ifnx3</strain>
    </source>
</reference>
<name>A0A1B1FFN2_XENTR</name>
<sequence>MDIMSHTLSLILLMVPLLLVLSSGGSHGCPLLKKGGEHLLNEMLSTNDRLVLEEIHECFPRLPRISWAFGTYQVEAAVGAAIQFFNETFRFYNENFEALGLSQELCHEQLQLLQRLIEEWAPCVTDTKANKDVSRGISRFYRRLRKLVRKQGNAACVLSVISENLYQVAHLLSRVRKHLLINEKGHDRTILSLPPVASMPRPPHKLTRGLNANAQTPHRNHALETFHWAVPHSFQSADSSTKQSSYSNLTITKLSPLLKFLLKP</sequence>
<keyword evidence="1" id="KW-0732">Signal</keyword>
<proteinExistence type="predicted"/>
<dbReference type="EMBL" id="KU594520">
    <property type="protein sequence ID" value="ANQ43265.1"/>
    <property type="molecule type" value="Genomic_DNA"/>
</dbReference>
<dbReference type="SUPFAM" id="SSF47266">
    <property type="entry name" value="4-helical cytokines"/>
    <property type="match status" value="1"/>
</dbReference>
<protein>
    <submittedName>
        <fullName evidence="2">Type I interferon 3</fullName>
    </submittedName>
</protein>
<evidence type="ECO:0000313" key="2">
    <source>
        <dbReference type="EMBL" id="ANQ43265.1"/>
    </source>
</evidence>
<feature type="signal peptide" evidence="1">
    <location>
        <begin position="1"/>
        <end position="28"/>
    </location>
</feature>
<dbReference type="AlphaFoldDB" id="A0A1B1FFN2"/>
<feature type="chain" id="PRO_5008522150" evidence="1">
    <location>
        <begin position="29"/>
        <end position="264"/>
    </location>
</feature>
<evidence type="ECO:0000256" key="1">
    <source>
        <dbReference type="SAM" id="SignalP"/>
    </source>
</evidence>
<organism evidence="2">
    <name type="scientific">Xenopus tropicalis</name>
    <name type="common">Western clawed frog</name>
    <name type="synonym">Silurana tropicalis</name>
    <dbReference type="NCBI Taxonomy" id="8364"/>
    <lineage>
        <taxon>Eukaryota</taxon>
        <taxon>Metazoa</taxon>
        <taxon>Chordata</taxon>
        <taxon>Craniata</taxon>
        <taxon>Vertebrata</taxon>
        <taxon>Euteleostomi</taxon>
        <taxon>Amphibia</taxon>
        <taxon>Batrachia</taxon>
        <taxon>Anura</taxon>
        <taxon>Pipoidea</taxon>
        <taxon>Pipidae</taxon>
        <taxon>Xenopodinae</taxon>
        <taxon>Xenopus</taxon>
        <taxon>Silurana</taxon>
    </lineage>
</organism>